<keyword evidence="3" id="KW-1185">Reference proteome</keyword>
<keyword evidence="1" id="KW-0732">Signal</keyword>
<organism evidence="2 3">
    <name type="scientific">Motilibacter peucedani</name>
    <dbReference type="NCBI Taxonomy" id="598650"/>
    <lineage>
        <taxon>Bacteria</taxon>
        <taxon>Bacillati</taxon>
        <taxon>Actinomycetota</taxon>
        <taxon>Actinomycetes</taxon>
        <taxon>Motilibacterales</taxon>
        <taxon>Motilibacteraceae</taxon>
        <taxon>Motilibacter</taxon>
    </lineage>
</organism>
<evidence type="ECO:0000313" key="3">
    <source>
        <dbReference type="Proteomes" id="UP000281955"/>
    </source>
</evidence>
<name>A0A420XN08_9ACTN</name>
<dbReference type="EMBL" id="RBWV01000013">
    <property type="protein sequence ID" value="RKS72670.1"/>
    <property type="molecule type" value="Genomic_DNA"/>
</dbReference>
<dbReference type="AlphaFoldDB" id="A0A420XN08"/>
<comment type="caution">
    <text evidence="2">The sequence shown here is derived from an EMBL/GenBank/DDBJ whole genome shotgun (WGS) entry which is preliminary data.</text>
</comment>
<gene>
    <name evidence="2" type="ORF">CLV35_2918</name>
</gene>
<feature type="signal peptide" evidence="1">
    <location>
        <begin position="1"/>
        <end position="24"/>
    </location>
</feature>
<evidence type="ECO:0000313" key="2">
    <source>
        <dbReference type="EMBL" id="RKS72670.1"/>
    </source>
</evidence>
<evidence type="ECO:0000256" key="1">
    <source>
        <dbReference type="SAM" id="SignalP"/>
    </source>
</evidence>
<dbReference type="InParanoid" id="A0A420XN08"/>
<proteinExistence type="predicted"/>
<dbReference type="Proteomes" id="UP000281955">
    <property type="component" value="Unassembled WGS sequence"/>
</dbReference>
<sequence length="211" mass="21503">MSRHTSRRALCAAALSAVVVTTGACSVSVGSSTADKDPLVKDDKVTLDLTQRPTRASLHLRDGEQGSSAAAADSSKGIDVTVLLPGGGSTRITAYRLAILAAGGPKAEPSELVVNAKFHSREELGKALWAQQSVLRLDQDALTRTAGPEPGSTDGAGPGSGLGVVQGLQQDFLTLDVDVRDGAESGTILANYDFAFDLPLSGSATPSASTG</sequence>
<evidence type="ECO:0008006" key="4">
    <source>
        <dbReference type="Google" id="ProtNLM"/>
    </source>
</evidence>
<dbReference type="PROSITE" id="PS51257">
    <property type="entry name" value="PROKAR_LIPOPROTEIN"/>
    <property type="match status" value="1"/>
</dbReference>
<accession>A0A420XN08</accession>
<protein>
    <recommendedName>
        <fullName evidence="4">Lipoprotein</fullName>
    </recommendedName>
</protein>
<feature type="chain" id="PRO_5038641779" description="Lipoprotein" evidence="1">
    <location>
        <begin position="25"/>
        <end position="211"/>
    </location>
</feature>
<reference evidence="2 3" key="1">
    <citation type="submission" date="2018-10" db="EMBL/GenBank/DDBJ databases">
        <title>Genomic Encyclopedia of Archaeal and Bacterial Type Strains, Phase II (KMG-II): from individual species to whole genera.</title>
        <authorList>
            <person name="Goeker M."/>
        </authorList>
    </citation>
    <scope>NUCLEOTIDE SEQUENCE [LARGE SCALE GENOMIC DNA]</scope>
    <source>
        <strain evidence="2 3">RP-AC37</strain>
    </source>
</reference>